<proteinExistence type="predicted"/>
<evidence type="ECO:0000313" key="3">
    <source>
        <dbReference type="Proteomes" id="UP001610563"/>
    </source>
</evidence>
<dbReference type="Pfam" id="PF10906">
    <property type="entry name" value="Mrx7"/>
    <property type="match status" value="1"/>
</dbReference>
<evidence type="ECO:0000313" key="2">
    <source>
        <dbReference type="EMBL" id="KAL2796862.1"/>
    </source>
</evidence>
<organism evidence="2 3">
    <name type="scientific">Aspergillus keveii</name>
    <dbReference type="NCBI Taxonomy" id="714993"/>
    <lineage>
        <taxon>Eukaryota</taxon>
        <taxon>Fungi</taxon>
        <taxon>Dikarya</taxon>
        <taxon>Ascomycota</taxon>
        <taxon>Pezizomycotina</taxon>
        <taxon>Eurotiomycetes</taxon>
        <taxon>Eurotiomycetidae</taxon>
        <taxon>Eurotiales</taxon>
        <taxon>Aspergillaceae</taxon>
        <taxon>Aspergillus</taxon>
        <taxon>Aspergillus subgen. Nidulantes</taxon>
    </lineage>
</organism>
<reference evidence="2 3" key="1">
    <citation type="submission" date="2024-07" db="EMBL/GenBank/DDBJ databases">
        <title>Section-level genome sequencing and comparative genomics of Aspergillus sections Usti and Cavernicolus.</title>
        <authorList>
            <consortium name="Lawrence Berkeley National Laboratory"/>
            <person name="Nybo J.L."/>
            <person name="Vesth T.C."/>
            <person name="Theobald S."/>
            <person name="Frisvad J.C."/>
            <person name="Larsen T.O."/>
            <person name="Kjaerboelling I."/>
            <person name="Rothschild-Mancinelli K."/>
            <person name="Lyhne E.K."/>
            <person name="Kogle M.E."/>
            <person name="Barry K."/>
            <person name="Clum A."/>
            <person name="Na H."/>
            <person name="Ledsgaard L."/>
            <person name="Lin J."/>
            <person name="Lipzen A."/>
            <person name="Kuo A."/>
            <person name="Riley R."/>
            <person name="Mondo S."/>
            <person name="Labutti K."/>
            <person name="Haridas S."/>
            <person name="Pangalinan J."/>
            <person name="Salamov A.A."/>
            <person name="Simmons B.A."/>
            <person name="Magnuson J.K."/>
            <person name="Chen J."/>
            <person name="Drula E."/>
            <person name="Henrissat B."/>
            <person name="Wiebenga A."/>
            <person name="Lubbers R.J."/>
            <person name="Gomes A.C."/>
            <person name="Makela M.R."/>
            <person name="Stajich J."/>
            <person name="Grigoriev I.V."/>
            <person name="Mortensen U.H."/>
            <person name="De Vries R.P."/>
            <person name="Baker S.E."/>
            <person name="Andersen M.R."/>
        </authorList>
    </citation>
    <scope>NUCLEOTIDE SEQUENCE [LARGE SCALE GENOMIC DNA]</scope>
    <source>
        <strain evidence="2 3">CBS 209.92</strain>
    </source>
</reference>
<accession>A0ABR4GCW8</accession>
<feature type="signal peptide" evidence="1">
    <location>
        <begin position="1"/>
        <end position="21"/>
    </location>
</feature>
<keyword evidence="1" id="KW-0732">Signal</keyword>
<feature type="chain" id="PRO_5045477864" evidence="1">
    <location>
        <begin position="22"/>
        <end position="83"/>
    </location>
</feature>
<dbReference type="Proteomes" id="UP001610563">
    <property type="component" value="Unassembled WGS sequence"/>
</dbReference>
<protein>
    <submittedName>
        <fullName evidence="2">Uncharacterized protein</fullName>
    </submittedName>
</protein>
<comment type="caution">
    <text evidence="2">The sequence shown here is derived from an EMBL/GenBank/DDBJ whole genome shotgun (WGS) entry which is preliminary data.</text>
</comment>
<name>A0ABR4GCW8_9EURO</name>
<dbReference type="EMBL" id="JBFTWV010000023">
    <property type="protein sequence ID" value="KAL2796862.1"/>
    <property type="molecule type" value="Genomic_DNA"/>
</dbReference>
<dbReference type="InterPro" id="IPR020301">
    <property type="entry name" value="Mrx7"/>
</dbReference>
<sequence length="83" mass="9829">MTPKWFLLRTFEVWLTTRLLASPTFHRMVGKVHSRVQRFRHGIPPEEMGGTKLDNNGPGLKRFLEYFKEELKDQAKGKPRDKF</sequence>
<gene>
    <name evidence="2" type="ORF">BJX66DRAFT_124938</name>
</gene>
<keyword evidence="3" id="KW-1185">Reference proteome</keyword>
<evidence type="ECO:0000256" key="1">
    <source>
        <dbReference type="SAM" id="SignalP"/>
    </source>
</evidence>